<keyword evidence="11" id="KW-0460">Magnesium</keyword>
<name>A0A523TGX1_UNCAE</name>
<evidence type="ECO:0000256" key="6">
    <source>
        <dbReference type="ARBA" id="ARBA00022741"/>
    </source>
</evidence>
<comment type="function">
    <text evidence="11">Catalyzes the specific phosphorylation of the 3-hydroxyl group of shikimic acid using ATP as a cosubstrate.</text>
</comment>
<feature type="binding site" evidence="11">
    <location>
        <position position="116"/>
    </location>
    <ligand>
        <name>ATP</name>
        <dbReference type="ChEBI" id="CHEBI:30616"/>
    </ligand>
</feature>
<dbReference type="PRINTS" id="PR01100">
    <property type="entry name" value="SHIKIMTKNASE"/>
</dbReference>
<comment type="subcellular location">
    <subcellularLocation>
        <location evidence="11">Cytoplasm</location>
    </subcellularLocation>
</comment>
<comment type="similarity">
    <text evidence="2 11">Belongs to the shikimate kinase family.</text>
</comment>
<keyword evidence="4 11" id="KW-0028">Amino-acid biosynthesis</keyword>
<keyword evidence="11" id="KW-0479">Metal-binding</keyword>
<feature type="binding site" evidence="11">
    <location>
        <position position="78"/>
    </location>
    <ligand>
        <name>substrate</name>
    </ligand>
</feature>
<evidence type="ECO:0000256" key="8">
    <source>
        <dbReference type="ARBA" id="ARBA00022840"/>
    </source>
</evidence>
<feature type="binding site" evidence="11">
    <location>
        <begin position="10"/>
        <end position="15"/>
    </location>
    <ligand>
        <name>ATP</name>
        <dbReference type="ChEBI" id="CHEBI:30616"/>
    </ligand>
</feature>
<evidence type="ECO:0000256" key="7">
    <source>
        <dbReference type="ARBA" id="ARBA00022777"/>
    </source>
</evidence>
<feature type="binding site" evidence="11">
    <location>
        <position position="56"/>
    </location>
    <ligand>
        <name>substrate</name>
    </ligand>
</feature>
<dbReference type="GO" id="GO:0005524">
    <property type="term" value="F:ATP binding"/>
    <property type="evidence" value="ECO:0007669"/>
    <property type="project" value="UniProtKB-UniRule"/>
</dbReference>
<evidence type="ECO:0000256" key="1">
    <source>
        <dbReference type="ARBA" id="ARBA00004842"/>
    </source>
</evidence>
<gene>
    <name evidence="11" type="primary">aroK</name>
    <name evidence="12" type="ORF">E3J68_01550</name>
</gene>
<keyword evidence="5 11" id="KW-0808">Transferase</keyword>
<accession>A0A523TGX1</accession>
<feature type="binding site" evidence="11">
    <location>
        <position position="32"/>
    </location>
    <ligand>
        <name>substrate</name>
    </ligand>
</feature>
<dbReference type="GO" id="GO:0000287">
    <property type="term" value="F:magnesium ion binding"/>
    <property type="evidence" value="ECO:0007669"/>
    <property type="project" value="UniProtKB-UniRule"/>
</dbReference>
<comment type="cofactor">
    <cofactor evidence="11">
        <name>Mg(2+)</name>
        <dbReference type="ChEBI" id="CHEBI:18420"/>
    </cofactor>
    <text evidence="11">Binds 1 Mg(2+) ion per subunit.</text>
</comment>
<evidence type="ECO:0000313" key="12">
    <source>
        <dbReference type="EMBL" id="TET29574.1"/>
    </source>
</evidence>
<dbReference type="InterPro" id="IPR023000">
    <property type="entry name" value="Shikimate_kinase_CS"/>
</dbReference>
<dbReference type="InterPro" id="IPR000623">
    <property type="entry name" value="Shikimate_kinase/TSH1"/>
</dbReference>
<evidence type="ECO:0000256" key="10">
    <source>
        <dbReference type="ARBA" id="ARBA00048567"/>
    </source>
</evidence>
<dbReference type="GO" id="GO:0008652">
    <property type="term" value="P:amino acid biosynthetic process"/>
    <property type="evidence" value="ECO:0007669"/>
    <property type="project" value="UniProtKB-KW"/>
</dbReference>
<keyword evidence="6 11" id="KW-0547">Nucleotide-binding</keyword>
<dbReference type="Proteomes" id="UP000316517">
    <property type="component" value="Unassembled WGS sequence"/>
</dbReference>
<dbReference type="EC" id="2.7.1.71" evidence="3 11"/>
<keyword evidence="11" id="KW-0963">Cytoplasm</keyword>
<evidence type="ECO:0000313" key="13">
    <source>
        <dbReference type="Proteomes" id="UP000316517"/>
    </source>
</evidence>
<evidence type="ECO:0000256" key="4">
    <source>
        <dbReference type="ARBA" id="ARBA00022605"/>
    </source>
</evidence>
<dbReference type="UniPathway" id="UPA00053">
    <property type="reaction ID" value="UER00088"/>
</dbReference>
<dbReference type="SUPFAM" id="SSF52540">
    <property type="entry name" value="P-loop containing nucleoside triphosphate hydrolases"/>
    <property type="match status" value="1"/>
</dbReference>
<dbReference type="InterPro" id="IPR027417">
    <property type="entry name" value="P-loop_NTPase"/>
</dbReference>
<dbReference type="InterPro" id="IPR031322">
    <property type="entry name" value="Shikimate/glucono_kinase"/>
</dbReference>
<dbReference type="EMBL" id="SOJT01000073">
    <property type="protein sequence ID" value="TET29574.1"/>
    <property type="molecule type" value="Genomic_DNA"/>
</dbReference>
<comment type="pathway">
    <text evidence="1 11">Metabolic intermediate biosynthesis; chorismate biosynthesis; chorismate from D-erythrose 4-phosphate and phosphoenolpyruvate: step 5/7.</text>
</comment>
<dbReference type="PANTHER" id="PTHR21087:SF16">
    <property type="entry name" value="SHIKIMATE KINASE 1, CHLOROPLASTIC"/>
    <property type="match status" value="1"/>
</dbReference>
<dbReference type="GO" id="GO:0004765">
    <property type="term" value="F:shikimate kinase activity"/>
    <property type="evidence" value="ECO:0007669"/>
    <property type="project" value="UniProtKB-UniRule"/>
</dbReference>
<evidence type="ECO:0000256" key="2">
    <source>
        <dbReference type="ARBA" id="ARBA00006997"/>
    </source>
</evidence>
<sequence>MNIILTGFMGTGKSAVGRKLAKRLDMEYLDTDELIEEREGSKIYHIFEEKGECYFRKVESAMVREVSRLDRYVISTGGGVVLKDENIKALRRNGFIICLTANPEVILKRTEKTGDRPLLNEPDPGKRIKELLRMRQAYYEKVDFSVDTSDLGMEEVIRKIEEVLRKKNESCSYRPGGA</sequence>
<dbReference type="Gene3D" id="3.40.50.300">
    <property type="entry name" value="P-loop containing nucleotide triphosphate hydrolases"/>
    <property type="match status" value="1"/>
</dbReference>
<keyword evidence="7 11" id="KW-0418">Kinase</keyword>
<evidence type="ECO:0000256" key="11">
    <source>
        <dbReference type="HAMAP-Rule" id="MF_00109"/>
    </source>
</evidence>
<comment type="caution">
    <text evidence="12">The sequence shown here is derived from an EMBL/GenBank/DDBJ whole genome shotgun (WGS) entry which is preliminary data.</text>
</comment>
<dbReference type="HAMAP" id="MF_00109">
    <property type="entry name" value="Shikimate_kinase"/>
    <property type="match status" value="1"/>
</dbReference>
<dbReference type="AlphaFoldDB" id="A0A523TGX1"/>
<dbReference type="GO" id="GO:0009423">
    <property type="term" value="P:chorismate biosynthetic process"/>
    <property type="evidence" value="ECO:0007669"/>
    <property type="project" value="UniProtKB-UniRule"/>
</dbReference>
<dbReference type="CDD" id="cd00464">
    <property type="entry name" value="SK"/>
    <property type="match status" value="1"/>
</dbReference>
<evidence type="ECO:0000256" key="9">
    <source>
        <dbReference type="ARBA" id="ARBA00023141"/>
    </source>
</evidence>
<dbReference type="GO" id="GO:0005829">
    <property type="term" value="C:cytosol"/>
    <property type="evidence" value="ECO:0007669"/>
    <property type="project" value="TreeGrafter"/>
</dbReference>
<evidence type="ECO:0000256" key="5">
    <source>
        <dbReference type="ARBA" id="ARBA00022679"/>
    </source>
</evidence>
<comment type="subunit">
    <text evidence="11">Monomer.</text>
</comment>
<organism evidence="12 13">
    <name type="scientific">Aerophobetes bacterium</name>
    <dbReference type="NCBI Taxonomy" id="2030807"/>
    <lineage>
        <taxon>Bacteria</taxon>
        <taxon>Candidatus Aerophobota</taxon>
    </lineage>
</organism>
<dbReference type="PANTHER" id="PTHR21087">
    <property type="entry name" value="SHIKIMATE KINASE"/>
    <property type="match status" value="1"/>
</dbReference>
<comment type="caution">
    <text evidence="11">Lacks conserved residue(s) required for the propagation of feature annotation.</text>
</comment>
<reference evidence="12 13" key="1">
    <citation type="submission" date="2019-03" db="EMBL/GenBank/DDBJ databases">
        <title>Metabolic potential of uncultured bacteria and archaea associated with petroleum seepage in deep-sea sediments.</title>
        <authorList>
            <person name="Dong X."/>
            <person name="Hubert C."/>
        </authorList>
    </citation>
    <scope>NUCLEOTIDE SEQUENCE [LARGE SCALE GENOMIC DNA]</scope>
    <source>
        <strain evidence="12">E44_bin3</strain>
    </source>
</reference>
<comment type="catalytic activity">
    <reaction evidence="10 11">
        <text>shikimate + ATP = 3-phosphoshikimate + ADP + H(+)</text>
        <dbReference type="Rhea" id="RHEA:13121"/>
        <dbReference type="ChEBI" id="CHEBI:15378"/>
        <dbReference type="ChEBI" id="CHEBI:30616"/>
        <dbReference type="ChEBI" id="CHEBI:36208"/>
        <dbReference type="ChEBI" id="CHEBI:145989"/>
        <dbReference type="ChEBI" id="CHEBI:456216"/>
        <dbReference type="EC" id="2.7.1.71"/>
    </reaction>
</comment>
<dbReference type="PROSITE" id="PS01128">
    <property type="entry name" value="SHIKIMATE_KINASE"/>
    <property type="match status" value="1"/>
</dbReference>
<proteinExistence type="inferred from homology"/>
<feature type="binding site" evidence="11">
    <location>
        <position position="135"/>
    </location>
    <ligand>
        <name>substrate</name>
    </ligand>
</feature>
<protein>
    <recommendedName>
        <fullName evidence="3 11">Shikimate kinase</fullName>
        <shortName evidence="11">SK</shortName>
        <ecNumber evidence="3 11">2.7.1.71</ecNumber>
    </recommendedName>
</protein>
<keyword evidence="8 11" id="KW-0067">ATP-binding</keyword>
<feature type="binding site" evidence="11">
    <location>
        <position position="14"/>
    </location>
    <ligand>
        <name>Mg(2+)</name>
        <dbReference type="ChEBI" id="CHEBI:18420"/>
    </ligand>
</feature>
<dbReference type="GO" id="GO:0009073">
    <property type="term" value="P:aromatic amino acid family biosynthetic process"/>
    <property type="evidence" value="ECO:0007669"/>
    <property type="project" value="UniProtKB-KW"/>
</dbReference>
<evidence type="ECO:0000256" key="3">
    <source>
        <dbReference type="ARBA" id="ARBA00012154"/>
    </source>
</evidence>
<dbReference type="Pfam" id="PF01202">
    <property type="entry name" value="SKI"/>
    <property type="match status" value="1"/>
</dbReference>
<keyword evidence="9 11" id="KW-0057">Aromatic amino acid biosynthesis</keyword>
<dbReference type="NCBIfam" id="NF010553">
    <property type="entry name" value="PRK13947.1"/>
    <property type="match status" value="1"/>
</dbReference>